<evidence type="ECO:0000259" key="1">
    <source>
        <dbReference type="Pfam" id="PF07238"/>
    </source>
</evidence>
<keyword evidence="3" id="KW-1185">Reference proteome</keyword>
<protein>
    <recommendedName>
        <fullName evidence="1">PilZ domain-containing protein</fullName>
    </recommendedName>
</protein>
<dbReference type="SUPFAM" id="SSF141371">
    <property type="entry name" value="PilZ domain-like"/>
    <property type="match status" value="1"/>
</dbReference>
<dbReference type="GO" id="GO:0035438">
    <property type="term" value="F:cyclic-di-GMP binding"/>
    <property type="evidence" value="ECO:0007669"/>
    <property type="project" value="InterPro"/>
</dbReference>
<sequence length="149" mass="16338">MVYWLDQRRSRKRMQLAIQGRIIADPSHEAMSCIVTDLSDTGARLTLPTAAELPPEFDFVIPDRLTVRAQVAWSQGQDYGIMFLAARSREHGSGSTAASSPMGGLPELEDPSFITQFAVQEALDEARFKIAATMGVPADSIRLTIEIVS</sequence>
<feature type="domain" description="PilZ" evidence="1">
    <location>
        <begin position="7"/>
        <end position="87"/>
    </location>
</feature>
<reference evidence="2 3" key="1">
    <citation type="submission" date="2019-10" db="EMBL/GenBank/DDBJ databases">
        <title>Isolation, Identification of Microvirga thermotolerans HR1, a novel thermophilic bacterium and Comparative Genomics of the genus Microvirga.</title>
        <authorList>
            <person name="Li J."/>
            <person name="Zhang W."/>
            <person name="Lin M."/>
            <person name="Wang J."/>
        </authorList>
    </citation>
    <scope>NUCLEOTIDE SEQUENCE [LARGE SCALE GENOMIC DNA]</scope>
    <source>
        <strain evidence="2 3">HR1</strain>
    </source>
</reference>
<accession>A0A5P9JZF5</accession>
<dbReference type="RefSeq" id="WP_152587273.1">
    <property type="nucleotide sequence ID" value="NZ_CP045423.1"/>
</dbReference>
<dbReference type="Gene3D" id="2.40.10.220">
    <property type="entry name" value="predicted glycosyltransferase like domains"/>
    <property type="match status" value="1"/>
</dbReference>
<evidence type="ECO:0000313" key="2">
    <source>
        <dbReference type="EMBL" id="QFU17639.1"/>
    </source>
</evidence>
<evidence type="ECO:0000313" key="3">
    <source>
        <dbReference type="Proteomes" id="UP000325614"/>
    </source>
</evidence>
<dbReference type="Pfam" id="PF07238">
    <property type="entry name" value="PilZ"/>
    <property type="match status" value="1"/>
</dbReference>
<gene>
    <name evidence="2" type="ORF">GDR74_16250</name>
</gene>
<name>A0A5P9JZF5_9HYPH</name>
<dbReference type="EMBL" id="CP045423">
    <property type="protein sequence ID" value="QFU17639.1"/>
    <property type="molecule type" value="Genomic_DNA"/>
</dbReference>
<dbReference type="KEGG" id="mico:GDR74_16250"/>
<proteinExistence type="predicted"/>
<organism evidence="2 3">
    <name type="scientific">Microvirga thermotolerans</name>
    <dbReference type="NCBI Taxonomy" id="2651334"/>
    <lineage>
        <taxon>Bacteria</taxon>
        <taxon>Pseudomonadati</taxon>
        <taxon>Pseudomonadota</taxon>
        <taxon>Alphaproteobacteria</taxon>
        <taxon>Hyphomicrobiales</taxon>
        <taxon>Methylobacteriaceae</taxon>
        <taxon>Microvirga</taxon>
    </lineage>
</organism>
<dbReference type="InterPro" id="IPR009875">
    <property type="entry name" value="PilZ_domain"/>
</dbReference>
<dbReference type="AlphaFoldDB" id="A0A5P9JZF5"/>
<dbReference type="Proteomes" id="UP000325614">
    <property type="component" value="Chromosome"/>
</dbReference>